<sequence>MFSYRHAFHAGSPADVLKHAVLLHVADYLQRKEAPLLAVDTHAGAGAYSLRSDWARQGGESRQGVLHLLHWLGQGDNTRKAPALIRDYADVLKAFDAEVWERLRQDDPSLKPGADLTFYPGSPALLARLLARRPADRLRLFELHRNEAVALAEWTTTSPLPVHRQAMQAGDGFEGLISLLPPPERRALVVMDPSYEDKADYDRVIRSLRDALRRFATGVFVIWHPVLQRLDAQQLPERLQRLGRPWLHARMAVGQRRERGLVASGVFVINPPYTLEPALREALPVLSQVMQQDSQGSWELDVGG</sequence>
<comment type="caution">
    <text evidence="1">The sequence shown here is derived from an EMBL/GenBank/DDBJ whole genome shotgun (WGS) entry which is preliminary data.</text>
</comment>
<proteinExistence type="predicted"/>
<protein>
    <submittedName>
        <fullName evidence="1">23S rRNA (Adenine(2030)-N(6))-methyltransferase RlmJ</fullName>
    </submittedName>
</protein>
<name>A0ACC6NYP1_9BURK</name>
<dbReference type="EMBL" id="JAWDIE010000002">
    <property type="protein sequence ID" value="MEJ7137088.1"/>
    <property type="molecule type" value="Genomic_DNA"/>
</dbReference>
<keyword evidence="2" id="KW-1185">Reference proteome</keyword>
<evidence type="ECO:0000313" key="2">
    <source>
        <dbReference type="Proteomes" id="UP001364695"/>
    </source>
</evidence>
<dbReference type="Proteomes" id="UP001364695">
    <property type="component" value="Unassembled WGS sequence"/>
</dbReference>
<reference evidence="1" key="1">
    <citation type="submission" date="2023-10" db="EMBL/GenBank/DDBJ databases">
        <title>Amphibacter perezi, gen. nov., sp. nov. a novel taxa of the family Comamonadaceae, class Betaproteobacteria isolated from the skin microbiota of Pelophylax perezi from different populations.</title>
        <authorList>
            <person name="Costa S."/>
            <person name="Proenca D.N."/>
            <person name="Lopes I."/>
            <person name="Morais P.V."/>
        </authorList>
    </citation>
    <scope>NUCLEOTIDE SEQUENCE</scope>
    <source>
        <strain evidence="1">SL12-8</strain>
    </source>
</reference>
<accession>A0ACC6NYP1</accession>
<evidence type="ECO:0000313" key="1">
    <source>
        <dbReference type="EMBL" id="MEJ7137088.1"/>
    </source>
</evidence>
<gene>
    <name evidence="1" type="primary">rlmJ</name>
    <name evidence="1" type="ORF">RV045_01415</name>
</gene>
<organism evidence="1 2">
    <name type="scientific">Amphibiibacter pelophylacis</name>
    <dbReference type="NCBI Taxonomy" id="1799477"/>
    <lineage>
        <taxon>Bacteria</taxon>
        <taxon>Pseudomonadati</taxon>
        <taxon>Pseudomonadota</taxon>
        <taxon>Betaproteobacteria</taxon>
        <taxon>Burkholderiales</taxon>
        <taxon>Sphaerotilaceae</taxon>
        <taxon>Amphibiibacter</taxon>
    </lineage>
</organism>